<proteinExistence type="predicted"/>
<dbReference type="EMBL" id="JBBMQU010000008">
    <property type="protein sequence ID" value="MEM5550406.1"/>
    <property type="molecule type" value="Genomic_DNA"/>
</dbReference>
<reference evidence="1 2" key="1">
    <citation type="submission" date="2024-03" db="EMBL/GenBank/DDBJ databases">
        <title>Community enrichment and isolation of bacterial strains for fucoidan degradation.</title>
        <authorList>
            <person name="Sichert A."/>
        </authorList>
    </citation>
    <scope>NUCLEOTIDE SEQUENCE [LARGE SCALE GENOMIC DNA]</scope>
    <source>
        <strain evidence="1 2">AS81</strain>
    </source>
</reference>
<organism evidence="1 2">
    <name type="scientific">Pseudoalteromonas neustonica</name>
    <dbReference type="NCBI Taxonomy" id="1840331"/>
    <lineage>
        <taxon>Bacteria</taxon>
        <taxon>Pseudomonadati</taxon>
        <taxon>Pseudomonadota</taxon>
        <taxon>Gammaproteobacteria</taxon>
        <taxon>Alteromonadales</taxon>
        <taxon>Pseudoalteromonadaceae</taxon>
        <taxon>Pseudoalteromonas</taxon>
    </lineage>
</organism>
<evidence type="ECO:0000313" key="2">
    <source>
        <dbReference type="Proteomes" id="UP001388366"/>
    </source>
</evidence>
<keyword evidence="2" id="KW-1185">Reference proteome</keyword>
<evidence type="ECO:0000313" key="1">
    <source>
        <dbReference type="EMBL" id="MEM5550406.1"/>
    </source>
</evidence>
<name>A0ABU9U053_9GAMM</name>
<dbReference type="Proteomes" id="UP001388366">
    <property type="component" value="Unassembled WGS sequence"/>
</dbReference>
<gene>
    <name evidence="1" type="ORF">WNY63_06660</name>
</gene>
<sequence>MRFYIVTNDRIATIPAQNAQLNEYKKQALNSSILPMNTMKMMH</sequence>
<accession>A0ABU9U053</accession>
<comment type="caution">
    <text evidence="1">The sequence shown here is derived from an EMBL/GenBank/DDBJ whole genome shotgun (WGS) entry which is preliminary data.</text>
</comment>
<protein>
    <submittedName>
        <fullName evidence="1">Uncharacterized protein</fullName>
    </submittedName>
</protein>
<dbReference type="RefSeq" id="WP_342883589.1">
    <property type="nucleotide sequence ID" value="NZ_JBBMQU010000008.1"/>
</dbReference>